<protein>
    <submittedName>
        <fullName evidence="1">Uncharacterized protein</fullName>
    </submittedName>
</protein>
<evidence type="ECO:0000313" key="1">
    <source>
        <dbReference type="EMBL" id="ATB50041.1"/>
    </source>
</evidence>
<proteinExistence type="predicted"/>
<sequence length="267" mass="29757">MALTRLKEDLILYLGALAESASQQPDVDSKGRVYLDLARHHRAYAICLLLEDADIDGFFHGLIQSALTWRYFLERGGAANASYRRASLNDAFLDAVAAAQWPLARGLASLSAQTWTQGEEYADDFAYARFLHLLIALPQPEPAALERLLAQFEGALEGGTDARLDVAKALFVRDSEAFERAFRELLDAHAARMKRIADPWRDSALARDYTFKPNRYVLVEGLALLHIAESLGLKVAPEYRFCPDLARRRDYAPFEPLGFPGVTLAQG</sequence>
<evidence type="ECO:0000313" key="2">
    <source>
        <dbReference type="Proteomes" id="UP000217343"/>
    </source>
</evidence>
<gene>
    <name evidence="1" type="ORF">MYMAC_005696</name>
</gene>
<name>A0A250K362_9BACT</name>
<dbReference type="RefSeq" id="WP_157757569.1">
    <property type="nucleotide sequence ID" value="NZ_CP022203.1"/>
</dbReference>
<dbReference type="OrthoDB" id="5384442at2"/>
<dbReference type="InterPro" id="IPR029074">
    <property type="entry name" value="Imm49"/>
</dbReference>
<dbReference type="Pfam" id="PF15575">
    <property type="entry name" value="Imm49"/>
    <property type="match status" value="1"/>
</dbReference>
<accession>A0A250K362</accession>
<dbReference type="Proteomes" id="UP000217343">
    <property type="component" value="Chromosome"/>
</dbReference>
<dbReference type="EMBL" id="CP022203">
    <property type="protein sequence ID" value="ATB50041.1"/>
    <property type="molecule type" value="Genomic_DNA"/>
</dbReference>
<dbReference type="KEGG" id="mmas:MYMAC_005696"/>
<reference evidence="1 2" key="1">
    <citation type="submission" date="2017-06" db="EMBL/GenBank/DDBJ databases">
        <title>Sequencing and comparative analysis of myxobacterial genomes.</title>
        <authorList>
            <person name="Rupp O."/>
            <person name="Goesmann A."/>
            <person name="Sogaard-Andersen L."/>
        </authorList>
    </citation>
    <scope>NUCLEOTIDE SEQUENCE [LARGE SCALE GENOMIC DNA]</scope>
    <source>
        <strain evidence="1 2">DSM 14697</strain>
    </source>
</reference>
<keyword evidence="2" id="KW-1185">Reference proteome</keyword>
<organism evidence="1 2">
    <name type="scientific">Corallococcus macrosporus DSM 14697</name>
    <dbReference type="NCBI Taxonomy" id="1189310"/>
    <lineage>
        <taxon>Bacteria</taxon>
        <taxon>Pseudomonadati</taxon>
        <taxon>Myxococcota</taxon>
        <taxon>Myxococcia</taxon>
        <taxon>Myxococcales</taxon>
        <taxon>Cystobacterineae</taxon>
        <taxon>Myxococcaceae</taxon>
        <taxon>Corallococcus</taxon>
    </lineage>
</organism>
<dbReference type="AlphaFoldDB" id="A0A250K362"/>